<gene>
    <name evidence="1" type="ORF">PEVE_00038128</name>
</gene>
<reference evidence="1 2" key="1">
    <citation type="submission" date="2022-05" db="EMBL/GenBank/DDBJ databases">
        <authorList>
            <consortium name="Genoscope - CEA"/>
            <person name="William W."/>
        </authorList>
    </citation>
    <scope>NUCLEOTIDE SEQUENCE [LARGE SCALE GENOMIC DNA]</scope>
</reference>
<organism evidence="1 2">
    <name type="scientific">Porites evermanni</name>
    <dbReference type="NCBI Taxonomy" id="104178"/>
    <lineage>
        <taxon>Eukaryota</taxon>
        <taxon>Metazoa</taxon>
        <taxon>Cnidaria</taxon>
        <taxon>Anthozoa</taxon>
        <taxon>Hexacorallia</taxon>
        <taxon>Scleractinia</taxon>
        <taxon>Fungiina</taxon>
        <taxon>Poritidae</taxon>
        <taxon>Porites</taxon>
    </lineage>
</organism>
<accession>A0ABN8LK34</accession>
<proteinExistence type="predicted"/>
<evidence type="ECO:0000313" key="2">
    <source>
        <dbReference type="Proteomes" id="UP001159427"/>
    </source>
</evidence>
<evidence type="ECO:0008006" key="3">
    <source>
        <dbReference type="Google" id="ProtNLM"/>
    </source>
</evidence>
<dbReference type="Proteomes" id="UP001159427">
    <property type="component" value="Unassembled WGS sequence"/>
</dbReference>
<dbReference type="CDD" id="cd20805">
    <property type="entry name" value="C1_DGK_rpt2"/>
    <property type="match status" value="1"/>
</dbReference>
<keyword evidence="2" id="KW-1185">Reference proteome</keyword>
<protein>
    <recommendedName>
        <fullName evidence="3">Phorbol-ester/DAG-type domain-containing protein</fullName>
    </recommendedName>
</protein>
<sequence length="322" mass="33096">MSQSSKERCQHCDEPYGSSKITTCKFCKTMVHAECNDKCRKKPPASSAVHGKNFTTLKGRQVIDEHNSDSLLSYLVTEEKDCQVHWGKKGLSELKEEKIGQEQKSTRDRAKKVAKDKGAVIGREVANKGNEYLWKKVGAHASADAATFSHHAHNSATATEFIGIKVAHAEAGAGVAKATASASANPLQAKAGAGAYGPNAGAKAALVEGIVEANAEAYVGKAAAEAGVGIEHLGAYAVAEAVTARAGAGIAHTPLQAHAQGPAAGAETGVSWDYAGGNVSASLGEARAGPFAVRAGVKFGAGIRNGVPELDVGPISAPCSVM</sequence>
<name>A0ABN8LK34_9CNID</name>
<evidence type="ECO:0000313" key="1">
    <source>
        <dbReference type="EMBL" id="CAH3017498.1"/>
    </source>
</evidence>
<dbReference type="EMBL" id="CALNXI010000064">
    <property type="protein sequence ID" value="CAH3017498.1"/>
    <property type="molecule type" value="Genomic_DNA"/>
</dbReference>
<comment type="caution">
    <text evidence="1">The sequence shown here is derived from an EMBL/GenBank/DDBJ whole genome shotgun (WGS) entry which is preliminary data.</text>
</comment>